<dbReference type="PANTHER" id="PTHR12215">
    <property type="entry name" value="PHOSPHOPANTETHEINE TRANSFERASE"/>
    <property type="match status" value="1"/>
</dbReference>
<dbReference type="SUPFAM" id="SSF56214">
    <property type="entry name" value="4'-phosphopantetheinyl transferase"/>
    <property type="match status" value="2"/>
</dbReference>
<sequence>MTTIRDDAQPDPAASIDPASIDHASIDIWLTFLDDAHDPSLLDAYRTLMSPTEREQQQRFVFEKDRHRYLVTRALVRTALSQYASVPAARLAFVANAYGKPALADAPPDLAFNVSHAGNLVVLAVARGGALGVDTEGVESRVAVDDLADRYFAREEADELRTQPVERRQRRFFEYWTLKESYIKARGMGLSLPLDRFGFRFPHAAGVSLWTHADVDDAPQRWRFSQFAAPGHLIALCAESAGPLAVQARRCVPLAHAAPFALSVLRASD</sequence>
<evidence type="ECO:0000313" key="5">
    <source>
        <dbReference type="EMBL" id="MDC8015306.1"/>
    </source>
</evidence>
<dbReference type="InterPro" id="IPR037143">
    <property type="entry name" value="4-PPantetheinyl_Trfase_dom_sf"/>
</dbReference>
<comment type="caution">
    <text evidence="5">The sequence shown here is derived from an EMBL/GenBank/DDBJ whole genome shotgun (WGS) entry which is preliminary data.</text>
</comment>
<dbReference type="GO" id="GO:0019878">
    <property type="term" value="P:lysine biosynthetic process via aminoadipic acid"/>
    <property type="evidence" value="ECO:0007669"/>
    <property type="project" value="TreeGrafter"/>
</dbReference>
<comment type="similarity">
    <text evidence="1">Belongs to the P-Pant transferase superfamily. Gsp/Sfp/HetI/AcpT family.</text>
</comment>
<feature type="domain" description="4'-phosphopantetheinyl transferase N-terminal" evidence="4">
    <location>
        <begin position="47"/>
        <end position="124"/>
    </location>
</feature>
<dbReference type="InterPro" id="IPR008278">
    <property type="entry name" value="4-PPantetheinyl_Trfase_dom"/>
</dbReference>
<evidence type="ECO:0000256" key="1">
    <source>
        <dbReference type="ARBA" id="ARBA00010990"/>
    </source>
</evidence>
<accession>A0A9X3YMW4</accession>
<evidence type="ECO:0000313" key="6">
    <source>
        <dbReference type="Proteomes" id="UP001139971"/>
    </source>
</evidence>
<dbReference type="Pfam" id="PF01648">
    <property type="entry name" value="ACPS"/>
    <property type="match status" value="1"/>
</dbReference>
<dbReference type="InterPro" id="IPR055066">
    <property type="entry name" value="AASDHPPT_N"/>
</dbReference>
<evidence type="ECO:0000259" key="3">
    <source>
        <dbReference type="Pfam" id="PF01648"/>
    </source>
</evidence>
<dbReference type="InterPro" id="IPR050559">
    <property type="entry name" value="P-Pant_transferase_sf"/>
</dbReference>
<proteinExistence type="inferred from homology"/>
<feature type="domain" description="4'-phosphopantetheinyl transferase" evidence="3">
    <location>
        <begin position="131"/>
        <end position="237"/>
    </location>
</feature>
<dbReference type="GO" id="GO:0000287">
    <property type="term" value="F:magnesium ion binding"/>
    <property type="evidence" value="ECO:0007669"/>
    <property type="project" value="InterPro"/>
</dbReference>
<dbReference type="Gene3D" id="3.90.470.20">
    <property type="entry name" value="4'-phosphopantetheinyl transferase domain"/>
    <property type="match status" value="2"/>
</dbReference>
<organism evidence="5 6">
    <name type="scientific">Tahibacter soli</name>
    <dbReference type="NCBI Taxonomy" id="2983605"/>
    <lineage>
        <taxon>Bacteria</taxon>
        <taxon>Pseudomonadati</taxon>
        <taxon>Pseudomonadota</taxon>
        <taxon>Gammaproteobacteria</taxon>
        <taxon>Lysobacterales</taxon>
        <taxon>Rhodanobacteraceae</taxon>
        <taxon>Tahibacter</taxon>
    </lineage>
</organism>
<dbReference type="AlphaFoldDB" id="A0A9X3YMW4"/>
<evidence type="ECO:0000259" key="4">
    <source>
        <dbReference type="Pfam" id="PF22624"/>
    </source>
</evidence>
<dbReference type="GO" id="GO:0005829">
    <property type="term" value="C:cytosol"/>
    <property type="evidence" value="ECO:0007669"/>
    <property type="project" value="TreeGrafter"/>
</dbReference>
<evidence type="ECO:0000256" key="2">
    <source>
        <dbReference type="ARBA" id="ARBA00022679"/>
    </source>
</evidence>
<protein>
    <submittedName>
        <fullName evidence="5">4'-phosphopantetheinyl transferase superfamily protein</fullName>
    </submittedName>
</protein>
<dbReference type="RefSeq" id="WP_263544318.1">
    <property type="nucleotide sequence ID" value="NZ_JAOVZO020000020.1"/>
</dbReference>
<reference evidence="5" key="1">
    <citation type="submission" date="2023-02" db="EMBL/GenBank/DDBJ databases">
        <title>Tahibacter soli sp. nov. isolated from soil.</title>
        <authorList>
            <person name="Baek J.H."/>
            <person name="Lee J.K."/>
            <person name="Choi D.G."/>
            <person name="Jeon C.O."/>
        </authorList>
    </citation>
    <scope>NUCLEOTIDE SEQUENCE</scope>
    <source>
        <strain evidence="5">BL</strain>
    </source>
</reference>
<gene>
    <name evidence="5" type="ORF">OD750_022440</name>
</gene>
<keyword evidence="6" id="KW-1185">Reference proteome</keyword>
<dbReference type="PANTHER" id="PTHR12215:SF10">
    <property type="entry name" value="L-AMINOADIPATE-SEMIALDEHYDE DEHYDROGENASE-PHOSPHOPANTETHEINYL TRANSFERASE"/>
    <property type="match status" value="1"/>
</dbReference>
<dbReference type="EMBL" id="JAOVZO020000020">
    <property type="protein sequence ID" value="MDC8015306.1"/>
    <property type="molecule type" value="Genomic_DNA"/>
</dbReference>
<dbReference type="GO" id="GO:0008897">
    <property type="term" value="F:holo-[acyl-carrier-protein] synthase activity"/>
    <property type="evidence" value="ECO:0007669"/>
    <property type="project" value="InterPro"/>
</dbReference>
<dbReference type="Pfam" id="PF22624">
    <property type="entry name" value="AASDHPPT_N"/>
    <property type="match status" value="1"/>
</dbReference>
<name>A0A9X3YMW4_9GAMM</name>
<keyword evidence="2 5" id="KW-0808">Transferase</keyword>
<dbReference type="Proteomes" id="UP001139971">
    <property type="component" value="Unassembled WGS sequence"/>
</dbReference>